<comment type="caution">
    <text evidence="2">The sequence shown here is derived from an EMBL/GenBank/DDBJ whole genome shotgun (WGS) entry which is preliminary data.</text>
</comment>
<organism evidence="2 3">
    <name type="scientific">Mycena metata</name>
    <dbReference type="NCBI Taxonomy" id="1033252"/>
    <lineage>
        <taxon>Eukaryota</taxon>
        <taxon>Fungi</taxon>
        <taxon>Dikarya</taxon>
        <taxon>Basidiomycota</taxon>
        <taxon>Agaricomycotina</taxon>
        <taxon>Agaricomycetes</taxon>
        <taxon>Agaricomycetidae</taxon>
        <taxon>Agaricales</taxon>
        <taxon>Marasmiineae</taxon>
        <taxon>Mycenaceae</taxon>
        <taxon>Mycena</taxon>
    </lineage>
</organism>
<dbReference type="Proteomes" id="UP001215598">
    <property type="component" value="Unassembled WGS sequence"/>
</dbReference>
<feature type="compositionally biased region" description="Basic and acidic residues" evidence="1">
    <location>
        <begin position="10"/>
        <end position="19"/>
    </location>
</feature>
<name>A0AAD7HVM2_9AGAR</name>
<evidence type="ECO:0000313" key="3">
    <source>
        <dbReference type="Proteomes" id="UP001215598"/>
    </source>
</evidence>
<keyword evidence="3" id="KW-1185">Reference proteome</keyword>
<evidence type="ECO:0000256" key="1">
    <source>
        <dbReference type="SAM" id="MobiDB-lite"/>
    </source>
</evidence>
<proteinExistence type="predicted"/>
<protein>
    <submittedName>
        <fullName evidence="2">Uncharacterized protein</fullName>
    </submittedName>
</protein>
<gene>
    <name evidence="2" type="ORF">B0H16DRAFT_1734360</name>
</gene>
<feature type="region of interest" description="Disordered" evidence="1">
    <location>
        <begin position="1"/>
        <end position="108"/>
    </location>
</feature>
<accession>A0AAD7HVM2</accession>
<reference evidence="2" key="1">
    <citation type="submission" date="2023-03" db="EMBL/GenBank/DDBJ databases">
        <title>Massive genome expansion in bonnet fungi (Mycena s.s.) driven by repeated elements and novel gene families across ecological guilds.</title>
        <authorList>
            <consortium name="Lawrence Berkeley National Laboratory"/>
            <person name="Harder C.B."/>
            <person name="Miyauchi S."/>
            <person name="Viragh M."/>
            <person name="Kuo A."/>
            <person name="Thoen E."/>
            <person name="Andreopoulos B."/>
            <person name="Lu D."/>
            <person name="Skrede I."/>
            <person name="Drula E."/>
            <person name="Henrissat B."/>
            <person name="Morin E."/>
            <person name="Kohler A."/>
            <person name="Barry K."/>
            <person name="LaButti K."/>
            <person name="Morin E."/>
            <person name="Salamov A."/>
            <person name="Lipzen A."/>
            <person name="Mereny Z."/>
            <person name="Hegedus B."/>
            <person name="Baldrian P."/>
            <person name="Stursova M."/>
            <person name="Weitz H."/>
            <person name="Taylor A."/>
            <person name="Grigoriev I.V."/>
            <person name="Nagy L.G."/>
            <person name="Martin F."/>
            <person name="Kauserud H."/>
        </authorList>
    </citation>
    <scope>NUCLEOTIDE SEQUENCE</scope>
    <source>
        <strain evidence="2">CBHHK182m</strain>
    </source>
</reference>
<feature type="compositionally biased region" description="Basic and acidic residues" evidence="1">
    <location>
        <begin position="89"/>
        <end position="108"/>
    </location>
</feature>
<evidence type="ECO:0000313" key="2">
    <source>
        <dbReference type="EMBL" id="KAJ7729206.1"/>
    </source>
</evidence>
<sequence>MASVTQSTRALRERKDGKVVKTAAVQLALETSDSENESRKYSDVVAARSSSLSSGPDEAAAKAGEANKPGLIESESSSEPAALTAAPVVEHKPEQEKDENPNPWHTVEHKTRCRASLESLNKLRKAGMKVDFIAARSPVVTAEQETAIKAAEHGLTDAEREKVRDRTLRTRIKVETEKSSESVDSVPEVRAVSPVIPSGEGNSLHKGKGIDPRNWGGAGIEPDELDLEAQRQQFLLWKELRETRDRVMTISETSSNGTIRYVLESPESEVAITSGKSHRKNEPQAQKKSKPVVIRSEEKKVHQKSRFAAKKQKHAPTELSGARKDHRSKSGTVPKHDSPLT</sequence>
<feature type="region of interest" description="Disordered" evidence="1">
    <location>
        <begin position="175"/>
        <end position="221"/>
    </location>
</feature>
<dbReference type="AlphaFoldDB" id="A0AAD7HVM2"/>
<feature type="compositionally biased region" description="Basic residues" evidence="1">
    <location>
        <begin position="301"/>
        <end position="314"/>
    </location>
</feature>
<feature type="region of interest" description="Disordered" evidence="1">
    <location>
        <begin position="254"/>
        <end position="341"/>
    </location>
</feature>
<dbReference type="EMBL" id="JARKIB010000167">
    <property type="protein sequence ID" value="KAJ7729206.1"/>
    <property type="molecule type" value="Genomic_DNA"/>
</dbReference>